<evidence type="ECO:0008006" key="4">
    <source>
        <dbReference type="Google" id="ProtNLM"/>
    </source>
</evidence>
<evidence type="ECO:0000313" key="3">
    <source>
        <dbReference type="Proteomes" id="UP000050545"/>
    </source>
</evidence>
<evidence type="ECO:0000313" key="2">
    <source>
        <dbReference type="EMBL" id="KPX50994.1"/>
    </source>
</evidence>
<reference evidence="2 3" key="1">
    <citation type="submission" date="2015-09" db="EMBL/GenBank/DDBJ databases">
        <title>Genome announcement of multiple Pseudomonas syringae strains.</title>
        <authorList>
            <person name="Thakur S."/>
            <person name="Wang P.W."/>
            <person name="Gong Y."/>
            <person name="Weir B.S."/>
            <person name="Guttman D.S."/>
        </authorList>
    </citation>
    <scope>NUCLEOTIDE SEQUENCE [LARGE SCALE GENOMIC DNA]</scope>
    <source>
        <strain evidence="2 3">ICMP9623</strain>
    </source>
</reference>
<proteinExistence type="predicted"/>
<comment type="caution">
    <text evidence="2">The sequence shown here is derived from an EMBL/GenBank/DDBJ whole genome shotgun (WGS) entry which is preliminary data.</text>
</comment>
<gene>
    <name evidence="2" type="ORF">ALO67_102226</name>
</gene>
<name>A0AB34TZI4_PSEA0</name>
<dbReference type="Proteomes" id="UP000050545">
    <property type="component" value="Unassembled WGS sequence"/>
</dbReference>
<accession>A0AB34TZI4</accession>
<dbReference type="AntiFam" id="ANF00261">
    <property type="entry name" value="Protein of unknown function (DUF1534)"/>
</dbReference>
<organism evidence="2 3">
    <name type="scientific">Pseudomonas amygdali pv. hibisci</name>
    <dbReference type="NCBI Taxonomy" id="251723"/>
    <lineage>
        <taxon>Bacteria</taxon>
        <taxon>Pseudomonadati</taxon>
        <taxon>Pseudomonadota</taxon>
        <taxon>Gammaproteobacteria</taxon>
        <taxon>Pseudomonadales</taxon>
        <taxon>Pseudomonadaceae</taxon>
        <taxon>Pseudomonas</taxon>
        <taxon>Pseudomonas amygdali</taxon>
    </lineage>
</organism>
<dbReference type="AlphaFoldDB" id="A0AB34TZI4"/>
<dbReference type="EMBL" id="LJQN01000151">
    <property type="protein sequence ID" value="KPX50994.1"/>
    <property type="molecule type" value="Genomic_DNA"/>
</dbReference>
<feature type="region of interest" description="Disordered" evidence="1">
    <location>
        <begin position="21"/>
        <end position="41"/>
    </location>
</feature>
<feature type="compositionally biased region" description="Basic residues" evidence="1">
    <location>
        <begin position="21"/>
        <end position="31"/>
    </location>
</feature>
<protein>
    <recommendedName>
        <fullName evidence="4">DUF1534 domain-containing protein</fullName>
    </recommendedName>
</protein>
<evidence type="ECO:0000256" key="1">
    <source>
        <dbReference type="SAM" id="MobiDB-lite"/>
    </source>
</evidence>
<sequence>MDCGLSFLTLQRGNACRDALRHKSTRHRVSQKRPPSFPSEKTRKSLLSDFIISCTMTYDIGTDPVIL</sequence>